<reference evidence="2 3" key="1">
    <citation type="submission" date="2011-06" db="EMBL/GenBank/DDBJ databases">
        <title>The Genome Sequence of Fusarium oxysporum FOSC 3-a.</title>
        <authorList>
            <consortium name="The Broad Institute Genome Sequencing Platform"/>
            <person name="Ma L.-J."/>
            <person name="Gale L.R."/>
            <person name="Schwartz D.C."/>
            <person name="Zhou S."/>
            <person name="Corby-Kistler H."/>
            <person name="Young S.K."/>
            <person name="Zeng Q."/>
            <person name="Gargeya S."/>
            <person name="Fitzgerald M."/>
            <person name="Haas B."/>
            <person name="Abouelleil A."/>
            <person name="Alvarado L."/>
            <person name="Arachchi H.M."/>
            <person name="Berlin A."/>
            <person name="Brown A."/>
            <person name="Chapman S.B."/>
            <person name="Chen Z."/>
            <person name="Dunbar C."/>
            <person name="Freedman E."/>
            <person name="Gearin G."/>
            <person name="Gellesch M."/>
            <person name="Goldberg J."/>
            <person name="Griggs A."/>
            <person name="Gujja S."/>
            <person name="Heiman D."/>
            <person name="Howarth C."/>
            <person name="Larson L."/>
            <person name="Lui A."/>
            <person name="MacDonald P.J.P."/>
            <person name="Mehta T."/>
            <person name="Montmayeur A."/>
            <person name="Murphy C."/>
            <person name="Neiman D."/>
            <person name="Pearson M."/>
            <person name="Priest M."/>
            <person name="Roberts A."/>
            <person name="Saif S."/>
            <person name="Shea T."/>
            <person name="Shenoy N."/>
            <person name="Sisk P."/>
            <person name="Stolte C."/>
            <person name="Sykes S."/>
            <person name="Wortman J."/>
            <person name="Nusbaum C."/>
            <person name="Birren B."/>
        </authorList>
    </citation>
    <scope>NUCLEOTIDE SEQUENCE [LARGE SCALE GENOMIC DNA]</scope>
    <source>
        <strain evidence="3">FOSC 3-a</strain>
    </source>
</reference>
<evidence type="ECO:0000313" key="2">
    <source>
        <dbReference type="EMBL" id="EWY83115.1"/>
    </source>
</evidence>
<name>W9HQ57_FUSOX</name>
<feature type="compositionally biased region" description="Polar residues" evidence="1">
    <location>
        <begin position="46"/>
        <end position="57"/>
    </location>
</feature>
<feature type="region of interest" description="Disordered" evidence="1">
    <location>
        <begin position="1"/>
        <end position="74"/>
    </location>
</feature>
<dbReference type="HOGENOM" id="CLU_2687889_0_0_1"/>
<dbReference type="EMBL" id="JH717847">
    <property type="protein sequence ID" value="EWY83115.1"/>
    <property type="molecule type" value="Genomic_DNA"/>
</dbReference>
<sequence length="74" mass="7854">MDSSRIPTGSTVPSEGRNKENDSYALSHDSGQSPGSKSADSRQETDSQPQVGTTIQGLSPPDFFSFTSTSDTQK</sequence>
<dbReference type="AlphaFoldDB" id="W9HQ57"/>
<accession>W9HQ57</accession>
<feature type="compositionally biased region" description="Low complexity" evidence="1">
    <location>
        <begin position="59"/>
        <end position="74"/>
    </location>
</feature>
<feature type="compositionally biased region" description="Polar residues" evidence="1">
    <location>
        <begin position="1"/>
        <end position="13"/>
    </location>
</feature>
<organism evidence="2 3">
    <name type="scientific">Fusarium oxysporum NRRL 32931</name>
    <dbReference type="NCBI Taxonomy" id="660029"/>
    <lineage>
        <taxon>Eukaryota</taxon>
        <taxon>Fungi</taxon>
        <taxon>Dikarya</taxon>
        <taxon>Ascomycota</taxon>
        <taxon>Pezizomycotina</taxon>
        <taxon>Sordariomycetes</taxon>
        <taxon>Hypocreomycetidae</taxon>
        <taxon>Hypocreales</taxon>
        <taxon>Nectriaceae</taxon>
        <taxon>Fusarium</taxon>
        <taxon>Fusarium oxysporum species complex</taxon>
    </lineage>
</organism>
<proteinExistence type="predicted"/>
<evidence type="ECO:0000313" key="3">
    <source>
        <dbReference type="Proteomes" id="UP000030753"/>
    </source>
</evidence>
<evidence type="ECO:0000256" key="1">
    <source>
        <dbReference type="SAM" id="MobiDB-lite"/>
    </source>
</evidence>
<feature type="compositionally biased region" description="Polar residues" evidence="1">
    <location>
        <begin position="29"/>
        <end position="38"/>
    </location>
</feature>
<gene>
    <name evidence="2" type="ORF">FOYG_12967</name>
</gene>
<dbReference type="Proteomes" id="UP000030753">
    <property type="component" value="Unassembled WGS sequence"/>
</dbReference>
<protein>
    <submittedName>
        <fullName evidence="2">Uncharacterized protein</fullName>
    </submittedName>
</protein>